<reference evidence="2" key="1">
    <citation type="submission" date="2022-07" db="EMBL/GenBank/DDBJ databases">
        <title>Phylogenomic reconstructions and comparative analyses of Kickxellomycotina fungi.</title>
        <authorList>
            <person name="Reynolds N.K."/>
            <person name="Stajich J.E."/>
            <person name="Barry K."/>
            <person name="Grigoriev I.V."/>
            <person name="Crous P."/>
            <person name="Smith M.E."/>
        </authorList>
    </citation>
    <scope>NUCLEOTIDE SEQUENCE</scope>
    <source>
        <strain evidence="2">RSA 476</strain>
    </source>
</reference>
<feature type="transmembrane region" description="Helical" evidence="1">
    <location>
        <begin position="197"/>
        <end position="215"/>
    </location>
</feature>
<keyword evidence="3" id="KW-1185">Reference proteome</keyword>
<organism evidence="2 3">
    <name type="scientific">Coemansia aciculifera</name>
    <dbReference type="NCBI Taxonomy" id="417176"/>
    <lineage>
        <taxon>Eukaryota</taxon>
        <taxon>Fungi</taxon>
        <taxon>Fungi incertae sedis</taxon>
        <taxon>Zoopagomycota</taxon>
        <taxon>Kickxellomycotina</taxon>
        <taxon>Kickxellomycetes</taxon>
        <taxon>Kickxellales</taxon>
        <taxon>Kickxellaceae</taxon>
        <taxon>Coemansia</taxon>
    </lineage>
</organism>
<proteinExistence type="predicted"/>
<feature type="transmembrane region" description="Helical" evidence="1">
    <location>
        <begin position="37"/>
        <end position="56"/>
    </location>
</feature>
<feature type="transmembrane region" description="Helical" evidence="1">
    <location>
        <begin position="235"/>
        <end position="254"/>
    </location>
</feature>
<feature type="transmembrane region" description="Helical" evidence="1">
    <location>
        <begin position="63"/>
        <end position="80"/>
    </location>
</feature>
<evidence type="ECO:0000256" key="1">
    <source>
        <dbReference type="SAM" id="Phobius"/>
    </source>
</evidence>
<keyword evidence="1" id="KW-0472">Membrane</keyword>
<sequence length="326" mass="35218">MLTVFTPTFGTHTFYLPVTSNVESDTPFLQYMPSQSVAYGIGGLFIALFLASLATAGLARSPMYLGAVVSSLCLSISLFLRGSLVGGTSMYIASFVLDSVASYLLLVTALLMCGRWIAYVEDGRTPFPTLLACTGLLVFVGCVVLEAVALPLTFYGEAWYRHIGHILHVASVSATLAGAGIGVLVTVWKAVVNEGRCLLVEVGCLAMAFVLLMVWSSYALAQAKLPLDQTGGEVAWYLLNVLPLGLVLVTWTVLNAPRVFNYEVVVVGKPPVYRLRHSRSYGGHYEYPAEYSYPLRAPGVPDFCRQSGSSSGVTEEKIQKAILRYA</sequence>
<accession>A0A9W8ILW6</accession>
<dbReference type="Proteomes" id="UP001140074">
    <property type="component" value="Unassembled WGS sequence"/>
</dbReference>
<feature type="transmembrane region" description="Helical" evidence="1">
    <location>
        <begin position="100"/>
        <end position="118"/>
    </location>
</feature>
<name>A0A9W8ILW6_9FUNG</name>
<evidence type="ECO:0000313" key="3">
    <source>
        <dbReference type="Proteomes" id="UP001140074"/>
    </source>
</evidence>
<feature type="transmembrane region" description="Helical" evidence="1">
    <location>
        <begin position="166"/>
        <end position="185"/>
    </location>
</feature>
<gene>
    <name evidence="2" type="ORF">GGH94_005670</name>
</gene>
<feature type="transmembrane region" description="Helical" evidence="1">
    <location>
        <begin position="130"/>
        <end position="154"/>
    </location>
</feature>
<keyword evidence="1" id="KW-1133">Transmembrane helix</keyword>
<keyword evidence="1" id="KW-0812">Transmembrane</keyword>
<dbReference type="EMBL" id="JANBUY010000318">
    <property type="protein sequence ID" value="KAJ2860186.1"/>
    <property type="molecule type" value="Genomic_DNA"/>
</dbReference>
<comment type="caution">
    <text evidence="2">The sequence shown here is derived from an EMBL/GenBank/DDBJ whole genome shotgun (WGS) entry which is preliminary data.</text>
</comment>
<evidence type="ECO:0000313" key="2">
    <source>
        <dbReference type="EMBL" id="KAJ2860186.1"/>
    </source>
</evidence>
<protein>
    <submittedName>
        <fullName evidence="2">Uncharacterized protein</fullName>
    </submittedName>
</protein>
<dbReference type="AlphaFoldDB" id="A0A9W8ILW6"/>